<evidence type="ECO:0000256" key="9">
    <source>
        <dbReference type="ARBA" id="ARBA00022801"/>
    </source>
</evidence>
<evidence type="ECO:0000256" key="14">
    <source>
        <dbReference type="ARBA" id="ARBA00023316"/>
    </source>
</evidence>
<comment type="caution">
    <text evidence="19">The sequence shown here is derived from an EMBL/GenBank/DDBJ whole genome shotgun (WGS) entry which is preliminary data.</text>
</comment>
<keyword evidence="6" id="KW-0645">Protease</keyword>
<gene>
    <name evidence="19" type="ORF">PRECH8_05180</name>
</gene>
<dbReference type="GO" id="GO:0005886">
    <property type="term" value="C:plasma membrane"/>
    <property type="evidence" value="ECO:0007669"/>
    <property type="project" value="UniProtKB-SubCell"/>
</dbReference>
<dbReference type="SUPFAM" id="SSF53955">
    <property type="entry name" value="Lysozyme-like"/>
    <property type="match status" value="1"/>
</dbReference>
<sequence length="702" mass="78904">MSRMLRMKRTAKNKHAKNKTTAKSKLQLLKTIASISFTLCVLSMICLFGFLLYFSAQSLPAAKVQQTSQILDAHGQVIDILHAGQHRKIVRLSEISDDLIHAVVAIEDRRFYDHFGIDLYGAARALWVNLRRMAAVQGASTITQQLARNLYLNHERTWDRKMKEAIYALQLEMNFSKDEILELYLNTIYFGHSLYGIETAAQAYFGKSARDLTLAESALLAGVPKGALYYSPYYNPDNAKKRQKLVLDAMVEAGMITREEAEAAYEEELVYQPLPEERLSPAPYFIDYVKQTAVQKLGISQEQLYGGGIKIYTTLDPHMQRAAEQAIADHLQHYPDLQAALIALDPRTGHIKAMVGGRDYKVNQYNRVFAASRQPGSAFKPIMYLAALRQEGFNALTRYRSEPTTFTYDEGRKTYTPSNFGNQYANEEITLRQAIAKSDNIYAVHTIMEIVPERVIETARQLGITSPLQPLPSLALGASPVSPFEMAAAYSVIANQGVRMAPTAILRIEDARGRILYENQPDAEQVIEPAYTYVLTKLMESVFEPGGTAARVAHVLKRPTAGKTGTTNSDAWMVGFTPELTAAVWIGYDRDRTISSAEASRAAPIFAQFMEESLKHVPPKLFPVAQGVISLYVDPTSGTIATPKCGEHARLEYFVKGSEPGEFCSEHTAEQDRDDLLEQHESEGAEQERRSWWEDLKRWWFR</sequence>
<keyword evidence="4" id="KW-1003">Cell membrane</keyword>
<comment type="similarity">
    <text evidence="2">In the C-terminal section; belongs to the transpeptidase family.</text>
</comment>
<keyword evidence="10" id="KW-0133">Cell shape</keyword>
<feature type="domain" description="Penicillin-binding protein transpeptidase" evidence="17">
    <location>
        <begin position="341"/>
        <end position="611"/>
    </location>
</feature>
<dbReference type="InterPro" id="IPR012338">
    <property type="entry name" value="Beta-lactam/transpept-like"/>
</dbReference>
<dbReference type="GO" id="GO:0030288">
    <property type="term" value="C:outer membrane-bounded periplasmic space"/>
    <property type="evidence" value="ECO:0007669"/>
    <property type="project" value="TreeGrafter"/>
</dbReference>
<dbReference type="Gene3D" id="3.40.710.10">
    <property type="entry name" value="DD-peptidase/beta-lactamase superfamily"/>
    <property type="match status" value="1"/>
</dbReference>
<evidence type="ECO:0000259" key="17">
    <source>
        <dbReference type="Pfam" id="PF00905"/>
    </source>
</evidence>
<keyword evidence="8" id="KW-0808">Transferase</keyword>
<dbReference type="EMBL" id="BMAQ01000004">
    <property type="protein sequence ID" value="GFR37222.1"/>
    <property type="molecule type" value="Genomic_DNA"/>
</dbReference>
<evidence type="ECO:0000256" key="16">
    <source>
        <dbReference type="ARBA" id="ARBA00049902"/>
    </source>
</evidence>
<evidence type="ECO:0000256" key="11">
    <source>
        <dbReference type="ARBA" id="ARBA00022984"/>
    </source>
</evidence>
<evidence type="ECO:0000256" key="4">
    <source>
        <dbReference type="ARBA" id="ARBA00022475"/>
    </source>
</evidence>
<dbReference type="GO" id="GO:0071555">
    <property type="term" value="P:cell wall organization"/>
    <property type="evidence" value="ECO:0007669"/>
    <property type="project" value="UniProtKB-KW"/>
</dbReference>
<comment type="catalytic activity">
    <reaction evidence="15">
        <text>Preferential cleavage: (Ac)2-L-Lys-D-Ala-|-D-Ala. Also transpeptidation of peptidyl-alanyl moieties that are N-acyl substituents of D-alanine.</text>
        <dbReference type="EC" id="3.4.16.4"/>
    </reaction>
</comment>
<keyword evidence="11" id="KW-0573">Peptidoglycan synthesis</keyword>
<dbReference type="GO" id="GO:0009002">
    <property type="term" value="F:serine-type D-Ala-D-Ala carboxypeptidase activity"/>
    <property type="evidence" value="ECO:0007669"/>
    <property type="project" value="UniProtKB-EC"/>
</dbReference>
<comment type="subcellular location">
    <subcellularLocation>
        <location evidence="1">Cell membrane</location>
    </subcellularLocation>
</comment>
<dbReference type="GO" id="GO:0008360">
    <property type="term" value="P:regulation of cell shape"/>
    <property type="evidence" value="ECO:0007669"/>
    <property type="project" value="UniProtKB-KW"/>
</dbReference>
<dbReference type="Proteomes" id="UP000654993">
    <property type="component" value="Unassembled WGS sequence"/>
</dbReference>
<dbReference type="PANTHER" id="PTHR32282">
    <property type="entry name" value="BINDING PROTEIN TRANSPEPTIDASE, PUTATIVE-RELATED"/>
    <property type="match status" value="1"/>
</dbReference>
<dbReference type="Pfam" id="PF00912">
    <property type="entry name" value="Transgly"/>
    <property type="match status" value="1"/>
</dbReference>
<dbReference type="SUPFAM" id="SSF56601">
    <property type="entry name" value="beta-lactamase/transpeptidase-like"/>
    <property type="match status" value="1"/>
</dbReference>
<dbReference type="GO" id="GO:0009252">
    <property type="term" value="P:peptidoglycan biosynthetic process"/>
    <property type="evidence" value="ECO:0007669"/>
    <property type="project" value="UniProtKB-KW"/>
</dbReference>
<evidence type="ECO:0000256" key="7">
    <source>
        <dbReference type="ARBA" id="ARBA00022676"/>
    </source>
</evidence>
<proteinExistence type="inferred from homology"/>
<dbReference type="InterPro" id="IPR001264">
    <property type="entry name" value="Glyco_trans_51"/>
</dbReference>
<keyword evidence="5" id="KW-0121">Carboxypeptidase</keyword>
<comment type="similarity">
    <text evidence="3">In the N-terminal section; belongs to the glycosyltransferase 51 family.</text>
</comment>
<dbReference type="GO" id="GO:0006508">
    <property type="term" value="P:proteolysis"/>
    <property type="evidence" value="ECO:0007669"/>
    <property type="project" value="UniProtKB-KW"/>
</dbReference>
<keyword evidence="7" id="KW-0328">Glycosyltransferase</keyword>
<dbReference type="FunFam" id="1.10.3810.10:FF:000001">
    <property type="entry name" value="Penicillin-binding protein 1A"/>
    <property type="match status" value="1"/>
</dbReference>
<reference evidence="19" key="2">
    <citation type="journal article" date="2021" name="Data Brief">
        <title>Draft genome sequence data of the facultative, thermophilic, xylanolytic bacterium Paenibacillus sp. strain DA-C8.</title>
        <authorList>
            <person name="Chhe C."/>
            <person name="Uke A."/>
            <person name="Baramee S."/>
            <person name="Ungkulpasvich U."/>
            <person name="Tachaapaikoon C."/>
            <person name="Pason P."/>
            <person name="Waeonukul R."/>
            <person name="Ratanakhanokchai K."/>
            <person name="Kosugi A."/>
        </authorList>
    </citation>
    <scope>NUCLEOTIDE SEQUENCE</scope>
    <source>
        <strain evidence="19">DA-C8</strain>
    </source>
</reference>
<dbReference type="PANTHER" id="PTHR32282:SF11">
    <property type="entry name" value="PENICILLIN-BINDING PROTEIN 1B"/>
    <property type="match status" value="1"/>
</dbReference>
<evidence type="ECO:0000256" key="13">
    <source>
        <dbReference type="ARBA" id="ARBA00023268"/>
    </source>
</evidence>
<dbReference type="InterPro" id="IPR001460">
    <property type="entry name" value="PCN-bd_Tpept"/>
</dbReference>
<dbReference type="AlphaFoldDB" id="A0A916VEH5"/>
<organism evidence="19 20">
    <name type="scientific">Insulibacter thermoxylanivorax</name>
    <dbReference type="NCBI Taxonomy" id="2749268"/>
    <lineage>
        <taxon>Bacteria</taxon>
        <taxon>Bacillati</taxon>
        <taxon>Bacillota</taxon>
        <taxon>Bacilli</taxon>
        <taxon>Bacillales</taxon>
        <taxon>Paenibacillaceae</taxon>
        <taxon>Insulibacter</taxon>
    </lineage>
</organism>
<evidence type="ECO:0000256" key="1">
    <source>
        <dbReference type="ARBA" id="ARBA00004236"/>
    </source>
</evidence>
<dbReference type="NCBIfam" id="TIGR02074">
    <property type="entry name" value="PBP_1a_fam"/>
    <property type="match status" value="1"/>
</dbReference>
<accession>A0A916VEH5</accession>
<evidence type="ECO:0000256" key="3">
    <source>
        <dbReference type="ARBA" id="ARBA00007739"/>
    </source>
</evidence>
<keyword evidence="12" id="KW-0472">Membrane</keyword>
<evidence type="ECO:0000256" key="8">
    <source>
        <dbReference type="ARBA" id="ARBA00022679"/>
    </source>
</evidence>
<dbReference type="GO" id="GO:0008955">
    <property type="term" value="F:peptidoglycan glycosyltransferase activity"/>
    <property type="evidence" value="ECO:0007669"/>
    <property type="project" value="UniProtKB-EC"/>
</dbReference>
<keyword evidence="13" id="KW-0511">Multifunctional enzyme</keyword>
<evidence type="ECO:0000256" key="5">
    <source>
        <dbReference type="ARBA" id="ARBA00022645"/>
    </source>
</evidence>
<keyword evidence="9" id="KW-0378">Hydrolase</keyword>
<feature type="domain" description="Glycosyl transferase family 51" evidence="18">
    <location>
        <begin position="75"/>
        <end position="250"/>
    </location>
</feature>
<evidence type="ECO:0000256" key="12">
    <source>
        <dbReference type="ARBA" id="ARBA00023136"/>
    </source>
</evidence>
<keyword evidence="14" id="KW-0961">Cell wall biogenesis/degradation</keyword>
<dbReference type="InterPro" id="IPR023346">
    <property type="entry name" value="Lysozyme-like_dom_sf"/>
</dbReference>
<name>A0A916VEH5_9BACL</name>
<comment type="catalytic activity">
    <reaction evidence="16">
        <text>[GlcNAc-(1-&gt;4)-Mur2Ac(oyl-L-Ala-gamma-D-Glu-L-Lys-D-Ala-D-Ala)](n)-di-trans,octa-cis-undecaprenyl diphosphate + beta-D-GlcNAc-(1-&gt;4)-Mur2Ac(oyl-L-Ala-gamma-D-Glu-L-Lys-D-Ala-D-Ala)-di-trans,octa-cis-undecaprenyl diphosphate = [GlcNAc-(1-&gt;4)-Mur2Ac(oyl-L-Ala-gamma-D-Glu-L-Lys-D-Ala-D-Ala)](n+1)-di-trans,octa-cis-undecaprenyl diphosphate + di-trans,octa-cis-undecaprenyl diphosphate + H(+)</text>
        <dbReference type="Rhea" id="RHEA:23708"/>
        <dbReference type="Rhea" id="RHEA-COMP:9602"/>
        <dbReference type="Rhea" id="RHEA-COMP:9603"/>
        <dbReference type="ChEBI" id="CHEBI:15378"/>
        <dbReference type="ChEBI" id="CHEBI:58405"/>
        <dbReference type="ChEBI" id="CHEBI:60033"/>
        <dbReference type="ChEBI" id="CHEBI:78435"/>
        <dbReference type="EC" id="2.4.99.28"/>
    </reaction>
</comment>
<reference evidence="19" key="1">
    <citation type="submission" date="2020-08" db="EMBL/GenBank/DDBJ databases">
        <authorList>
            <person name="Uke A."/>
            <person name="Chhe C."/>
            <person name="Baramee S."/>
            <person name="Kosugi A."/>
        </authorList>
    </citation>
    <scope>NUCLEOTIDE SEQUENCE</scope>
    <source>
        <strain evidence="19">DA-C8</strain>
    </source>
</reference>
<evidence type="ECO:0000256" key="2">
    <source>
        <dbReference type="ARBA" id="ARBA00007090"/>
    </source>
</evidence>
<dbReference type="GO" id="GO:0008658">
    <property type="term" value="F:penicillin binding"/>
    <property type="evidence" value="ECO:0007669"/>
    <property type="project" value="InterPro"/>
</dbReference>
<evidence type="ECO:0000259" key="18">
    <source>
        <dbReference type="Pfam" id="PF00912"/>
    </source>
</evidence>
<evidence type="ECO:0000256" key="6">
    <source>
        <dbReference type="ARBA" id="ARBA00022670"/>
    </source>
</evidence>
<keyword evidence="20" id="KW-1185">Reference proteome</keyword>
<evidence type="ECO:0000256" key="15">
    <source>
        <dbReference type="ARBA" id="ARBA00034000"/>
    </source>
</evidence>
<protein>
    <submittedName>
        <fullName evidence="19">Penicillin-binding protein 2D</fullName>
    </submittedName>
</protein>
<evidence type="ECO:0000256" key="10">
    <source>
        <dbReference type="ARBA" id="ARBA00022960"/>
    </source>
</evidence>
<dbReference type="Gene3D" id="1.10.3810.10">
    <property type="entry name" value="Biosynthetic peptidoglycan transglycosylase-like"/>
    <property type="match status" value="1"/>
</dbReference>
<evidence type="ECO:0000313" key="20">
    <source>
        <dbReference type="Proteomes" id="UP000654993"/>
    </source>
</evidence>
<evidence type="ECO:0000313" key="19">
    <source>
        <dbReference type="EMBL" id="GFR37222.1"/>
    </source>
</evidence>
<dbReference type="Pfam" id="PF00905">
    <property type="entry name" value="Transpeptidase"/>
    <property type="match status" value="1"/>
</dbReference>
<dbReference type="InterPro" id="IPR036950">
    <property type="entry name" value="PBP_transglycosylase"/>
</dbReference>
<dbReference type="InterPro" id="IPR050396">
    <property type="entry name" value="Glycosyltr_51/Transpeptidase"/>
</dbReference>